<sequence length="285" mass="30709">MAQKFGSLGSWMVAAAMLACAPLAQAKDWTTVNIATEGSYEPWNLTLPGGKISGFEPELIQTLCERMKLTCNLVVQNWDGMIASLNAGKFDMLMDAIVVTEDRKKVIAFSVPYARTPASFVALDANLLPGKPGPANEITLGMDEQQVSTAIAPLREALKGKTIGIASGTIYTPFIDDHFKDVATIREYNASADTILDLQAGRIDVAFDDVTFLDSLKAKPDGQNLAYTGPQIGGPIWGDGEALAFRQTDGDLKAMFDAALKQALADGTVKKLSEKWFKLDLTPKS</sequence>
<feature type="signal peptide" evidence="3">
    <location>
        <begin position="1"/>
        <end position="26"/>
    </location>
</feature>
<keyword evidence="6" id="KW-1185">Reference proteome</keyword>
<dbReference type="EMBL" id="JAAOCA010000012">
    <property type="protein sequence ID" value="MBD1599342.1"/>
    <property type="molecule type" value="Genomic_DNA"/>
</dbReference>
<dbReference type="RefSeq" id="WP_190420573.1">
    <property type="nucleotide sequence ID" value="NZ_JAAOCA010000012.1"/>
</dbReference>
<evidence type="ECO:0000259" key="4">
    <source>
        <dbReference type="SMART" id="SM00062"/>
    </source>
</evidence>
<dbReference type="SUPFAM" id="SSF53850">
    <property type="entry name" value="Periplasmic binding protein-like II"/>
    <property type="match status" value="1"/>
</dbReference>
<proteinExistence type="inferred from homology"/>
<accession>A0ABR7Z1R4</accession>
<keyword evidence="2 3" id="KW-0732">Signal</keyword>
<evidence type="ECO:0000256" key="1">
    <source>
        <dbReference type="ARBA" id="ARBA00010333"/>
    </source>
</evidence>
<organism evidence="5 6">
    <name type="scientific">Pseudomonas typographi</name>
    <dbReference type="NCBI Taxonomy" id="2715964"/>
    <lineage>
        <taxon>Bacteria</taxon>
        <taxon>Pseudomonadati</taxon>
        <taxon>Pseudomonadota</taxon>
        <taxon>Gammaproteobacteria</taxon>
        <taxon>Pseudomonadales</taxon>
        <taxon>Pseudomonadaceae</taxon>
        <taxon>Pseudomonas</taxon>
    </lineage>
</organism>
<dbReference type="CDD" id="cd13699">
    <property type="entry name" value="PBP2_OccT_like"/>
    <property type="match status" value="1"/>
</dbReference>
<evidence type="ECO:0000256" key="2">
    <source>
        <dbReference type="ARBA" id="ARBA00022729"/>
    </source>
</evidence>
<dbReference type="Proteomes" id="UP000805841">
    <property type="component" value="Unassembled WGS sequence"/>
</dbReference>
<dbReference type="Pfam" id="PF00497">
    <property type="entry name" value="SBP_bac_3"/>
    <property type="match status" value="1"/>
</dbReference>
<dbReference type="PROSITE" id="PS51257">
    <property type="entry name" value="PROKAR_LIPOPROTEIN"/>
    <property type="match status" value="1"/>
</dbReference>
<evidence type="ECO:0000313" key="6">
    <source>
        <dbReference type="Proteomes" id="UP000805841"/>
    </source>
</evidence>
<reference evidence="5 6" key="1">
    <citation type="journal article" date="2020" name="Insects">
        <title>Bacteria Belonging to Pseudomonas typographi sp. nov. from the Bark Beetle Ips typographus Have Genomic Potential to Aid in the Host Ecology.</title>
        <authorList>
            <person name="Peral-Aranega E."/>
            <person name="Saati-Santamaria Z."/>
            <person name="Kolarik M."/>
            <person name="Rivas R."/>
            <person name="Garcia-Fraile P."/>
        </authorList>
    </citation>
    <scope>NUCLEOTIDE SEQUENCE [LARGE SCALE GENOMIC DNA]</scope>
    <source>
        <strain evidence="5 6">CA3A</strain>
    </source>
</reference>
<comment type="caution">
    <text evidence="5">The sequence shown here is derived from an EMBL/GenBank/DDBJ whole genome shotgun (WGS) entry which is preliminary data.</text>
</comment>
<dbReference type="SMART" id="SM00062">
    <property type="entry name" value="PBPb"/>
    <property type="match status" value="1"/>
</dbReference>
<feature type="chain" id="PRO_5047445514" evidence="3">
    <location>
        <begin position="27"/>
        <end position="285"/>
    </location>
</feature>
<evidence type="ECO:0000313" key="5">
    <source>
        <dbReference type="EMBL" id="MBD1599342.1"/>
    </source>
</evidence>
<dbReference type="InterPro" id="IPR001638">
    <property type="entry name" value="Solute-binding_3/MltF_N"/>
</dbReference>
<protein>
    <submittedName>
        <fullName evidence="5">Transporter substrate-binding domain-containing protein</fullName>
    </submittedName>
</protein>
<dbReference type="PANTHER" id="PTHR35936">
    <property type="entry name" value="MEMBRANE-BOUND LYTIC MUREIN TRANSGLYCOSYLASE F"/>
    <property type="match status" value="1"/>
</dbReference>
<comment type="similarity">
    <text evidence="1">Belongs to the bacterial solute-binding protein 3 family.</text>
</comment>
<dbReference type="PANTHER" id="PTHR35936:SF17">
    <property type="entry name" value="ARGININE-BINDING EXTRACELLULAR PROTEIN ARTP"/>
    <property type="match status" value="1"/>
</dbReference>
<name>A0ABR7Z1R4_9PSED</name>
<feature type="domain" description="Solute-binding protein family 3/N-terminal" evidence="4">
    <location>
        <begin position="31"/>
        <end position="280"/>
    </location>
</feature>
<evidence type="ECO:0000256" key="3">
    <source>
        <dbReference type="SAM" id="SignalP"/>
    </source>
</evidence>
<dbReference type="Gene3D" id="3.40.190.10">
    <property type="entry name" value="Periplasmic binding protein-like II"/>
    <property type="match status" value="2"/>
</dbReference>
<gene>
    <name evidence="5" type="ORF">HAQ05_11585</name>
</gene>